<dbReference type="PANTHER" id="PTHR18962">
    <property type="entry name" value="COILED-COIL DOMAIN-CONTAINING PROTEIN 39"/>
    <property type="match status" value="1"/>
</dbReference>
<protein>
    <recommendedName>
        <fullName evidence="2">Coiled-coil domain-containing protein 39</fullName>
    </recommendedName>
</protein>
<dbReference type="GO" id="GO:0060287">
    <property type="term" value="P:epithelial cilium movement involved in determination of left/right asymmetry"/>
    <property type="evidence" value="ECO:0007669"/>
    <property type="project" value="TreeGrafter"/>
</dbReference>
<dbReference type="GO" id="GO:0036159">
    <property type="term" value="P:inner dynein arm assembly"/>
    <property type="evidence" value="ECO:0007669"/>
    <property type="project" value="InterPro"/>
</dbReference>
<feature type="non-terminal residue" evidence="6">
    <location>
        <position position="56"/>
    </location>
</feature>
<reference evidence="6" key="1">
    <citation type="submission" date="2021-02" db="EMBL/GenBank/DDBJ databases">
        <authorList>
            <person name="Nowell W R."/>
        </authorList>
    </citation>
    <scope>NUCLEOTIDE SEQUENCE</scope>
</reference>
<dbReference type="GO" id="GO:0005576">
    <property type="term" value="C:extracellular region"/>
    <property type="evidence" value="ECO:0007669"/>
    <property type="project" value="GOC"/>
</dbReference>
<gene>
    <name evidence="5" type="ORF">SMN809_LOCUS46623</name>
    <name evidence="6" type="ORF">SMN809_LOCUS54807</name>
</gene>
<dbReference type="EMBL" id="CAJOBI010145516">
    <property type="protein sequence ID" value="CAF4787764.1"/>
    <property type="molecule type" value="Genomic_DNA"/>
</dbReference>
<dbReference type="AlphaFoldDB" id="A0A8S3CYJ2"/>
<organism evidence="6 7">
    <name type="scientific">Rotaria magnacalcarata</name>
    <dbReference type="NCBI Taxonomy" id="392030"/>
    <lineage>
        <taxon>Eukaryota</taxon>
        <taxon>Metazoa</taxon>
        <taxon>Spiralia</taxon>
        <taxon>Gnathifera</taxon>
        <taxon>Rotifera</taxon>
        <taxon>Eurotatoria</taxon>
        <taxon>Bdelloidea</taxon>
        <taxon>Philodinida</taxon>
        <taxon>Philodinidae</taxon>
        <taxon>Rotaria</taxon>
    </lineage>
</organism>
<evidence type="ECO:0000256" key="2">
    <source>
        <dbReference type="ARBA" id="ARBA00016725"/>
    </source>
</evidence>
<keyword evidence="3" id="KW-0175">Coiled coil</keyword>
<evidence type="ECO:0000313" key="5">
    <source>
        <dbReference type="EMBL" id="CAF4787764.1"/>
    </source>
</evidence>
<evidence type="ECO:0000256" key="1">
    <source>
        <dbReference type="ARBA" id="ARBA00005805"/>
    </source>
</evidence>
<evidence type="ECO:0000256" key="4">
    <source>
        <dbReference type="ARBA" id="ARBA00045182"/>
    </source>
</evidence>
<dbReference type="Proteomes" id="UP000676336">
    <property type="component" value="Unassembled WGS sequence"/>
</dbReference>
<proteinExistence type="inferred from homology"/>
<dbReference type="EMBL" id="CAJOBI010192053">
    <property type="protein sequence ID" value="CAF4964520.1"/>
    <property type="molecule type" value="Genomic_DNA"/>
</dbReference>
<comment type="function">
    <text evidence="4">Required for assembly of dynein regulatory complex (DRC) and inner dynein arm (IDA) complexes, which are responsible for ciliary beat regulation, thereby playing a central role in motility in cilia and flagella. Probably acts together with CCDC40 to form a molecular ruler that determines the 96 nanometer (nm) repeat length and arrangements of components in cilia and flagella. Not required for outer dynein arm complexes assembly.</text>
</comment>
<comment type="caution">
    <text evidence="6">The sequence shown here is derived from an EMBL/GenBank/DDBJ whole genome shotgun (WGS) entry which is preliminary data.</text>
</comment>
<dbReference type="GO" id="GO:0005930">
    <property type="term" value="C:axoneme"/>
    <property type="evidence" value="ECO:0007669"/>
    <property type="project" value="InterPro"/>
</dbReference>
<evidence type="ECO:0000313" key="7">
    <source>
        <dbReference type="Proteomes" id="UP000676336"/>
    </source>
</evidence>
<comment type="similarity">
    <text evidence="1">Belongs to the CCDC39 family.</text>
</comment>
<dbReference type="PANTHER" id="PTHR18962:SF0">
    <property type="entry name" value="COILED-COIL DOMAIN-CONTAINING PROTEIN 39"/>
    <property type="match status" value="1"/>
</dbReference>
<dbReference type="GO" id="GO:0060285">
    <property type="term" value="P:cilium-dependent cell motility"/>
    <property type="evidence" value="ECO:0007669"/>
    <property type="project" value="TreeGrafter"/>
</dbReference>
<dbReference type="InterPro" id="IPR033290">
    <property type="entry name" value="CCDC39"/>
</dbReference>
<sequence>DILRLENEITNIKDRKSTLADEVFRANQLFDEMKAQMKWDQQALEAWLEESAQKDE</sequence>
<name>A0A8S3CYJ2_9BILA</name>
<evidence type="ECO:0000256" key="3">
    <source>
        <dbReference type="ARBA" id="ARBA00023054"/>
    </source>
</evidence>
<evidence type="ECO:0000313" key="6">
    <source>
        <dbReference type="EMBL" id="CAF4964520.1"/>
    </source>
</evidence>
<accession>A0A8S3CYJ2</accession>
<feature type="non-terminal residue" evidence="6">
    <location>
        <position position="1"/>
    </location>
</feature>